<comment type="subcellular location">
    <subcellularLocation>
        <location evidence="5">Nucleus</location>
    </subcellularLocation>
</comment>
<keyword evidence="5" id="KW-0507">mRNA processing</keyword>
<dbReference type="InterPro" id="IPR016487">
    <property type="entry name" value="Lsm6/sSmF"/>
</dbReference>
<dbReference type="AlphaFoldDB" id="A0A437ANX8"/>
<dbReference type="GO" id="GO:0034715">
    <property type="term" value="C:pICln-Sm protein complex"/>
    <property type="evidence" value="ECO:0007669"/>
    <property type="project" value="TreeGrafter"/>
</dbReference>
<feature type="domain" description="Sm" evidence="6">
    <location>
        <begin position="8"/>
        <end position="80"/>
    </location>
</feature>
<evidence type="ECO:0000256" key="3">
    <source>
        <dbReference type="ARBA" id="ARBA00023187"/>
    </source>
</evidence>
<evidence type="ECO:0000259" key="6">
    <source>
        <dbReference type="PROSITE" id="PS52002"/>
    </source>
</evidence>
<evidence type="ECO:0000256" key="4">
    <source>
        <dbReference type="ARBA" id="ARBA00023274"/>
    </source>
</evidence>
<comment type="caution">
    <text evidence="7">The sequence shown here is derived from an EMBL/GenBank/DDBJ whole genome shotgun (WGS) entry which is preliminary data.</text>
</comment>
<dbReference type="GO" id="GO:0000398">
    <property type="term" value="P:mRNA splicing, via spliceosome"/>
    <property type="evidence" value="ECO:0007669"/>
    <property type="project" value="InterPro"/>
</dbReference>
<keyword evidence="4 5" id="KW-0687">Ribonucleoprotein</keyword>
<sequence>MNKPELENPKQFLLRILNKKVKITLRSNLEYIGILESVDEYFNVLLSQSIEYVKNEEQGYIGELLIRCNNVIFIKEINIIL</sequence>
<dbReference type="OrthoDB" id="429711at2759"/>
<keyword evidence="2 5" id="KW-0747">Spliceosome</keyword>
<dbReference type="Proteomes" id="UP000282876">
    <property type="component" value="Unassembled WGS sequence"/>
</dbReference>
<accession>A0A437ANX8</accession>
<evidence type="ECO:0000313" key="7">
    <source>
        <dbReference type="EMBL" id="RVD92884.1"/>
    </source>
</evidence>
<protein>
    <recommendedName>
        <fullName evidence="6">Sm domain-containing protein</fullName>
    </recommendedName>
</protein>
<gene>
    <name evidence="7" type="ORF">TUBRATIS_005920</name>
</gene>
<keyword evidence="5" id="KW-0539">Nucleus</keyword>
<dbReference type="SUPFAM" id="SSF50182">
    <property type="entry name" value="Sm-like ribonucleoproteins"/>
    <property type="match status" value="1"/>
</dbReference>
<dbReference type="EMBL" id="RCSS01000129">
    <property type="protein sequence ID" value="RVD92884.1"/>
    <property type="molecule type" value="Genomic_DNA"/>
</dbReference>
<dbReference type="VEuPathDB" id="MicrosporidiaDB:TUBRATIS_005920"/>
<dbReference type="GO" id="GO:0003723">
    <property type="term" value="F:RNA binding"/>
    <property type="evidence" value="ECO:0007669"/>
    <property type="project" value="UniProtKB-UniRule"/>
</dbReference>
<reference evidence="7 8" key="1">
    <citation type="submission" date="2018-10" db="EMBL/GenBank/DDBJ databases">
        <title>Draft genome sequence of the microsporidian Tubulinosema ratisbonensis.</title>
        <authorList>
            <person name="Polonais V."/>
            <person name="Peyretaillade E."/>
            <person name="Niehus S."/>
            <person name="Wawrzyniak I."/>
            <person name="Franchet A."/>
            <person name="Gaspin C."/>
            <person name="Reichstadt M."/>
            <person name="Belser C."/>
            <person name="Labadie K."/>
            <person name="Delbac F."/>
            <person name="Ferrandon D."/>
        </authorList>
    </citation>
    <scope>NUCLEOTIDE SEQUENCE [LARGE SCALE GENOMIC DNA]</scope>
    <source>
        <strain evidence="7 8">Franzen</strain>
    </source>
</reference>
<dbReference type="InterPro" id="IPR010920">
    <property type="entry name" value="LSM_dom_sf"/>
</dbReference>
<keyword evidence="5" id="KW-0694">RNA-binding</keyword>
<dbReference type="PIRSF" id="PIRSF006609">
    <property type="entry name" value="snRNP_SmF"/>
    <property type="match status" value="1"/>
</dbReference>
<comment type="similarity">
    <text evidence="1 5">Belongs to the snRNP Sm proteins family. SmF/LSm6 subfamily.</text>
</comment>
<name>A0A437ANX8_9MICR</name>
<dbReference type="Pfam" id="PF01423">
    <property type="entry name" value="LSM"/>
    <property type="match status" value="1"/>
</dbReference>
<keyword evidence="3 5" id="KW-0508">mRNA splicing</keyword>
<dbReference type="STRING" id="291195.A0A437ANX8"/>
<dbReference type="InterPro" id="IPR047575">
    <property type="entry name" value="Sm"/>
</dbReference>
<dbReference type="PANTHER" id="PTHR11021">
    <property type="entry name" value="SMALL NUCLEAR RIBONUCLEOPROTEIN F SNRNP-F"/>
    <property type="match status" value="1"/>
</dbReference>
<dbReference type="GO" id="GO:0005685">
    <property type="term" value="C:U1 snRNP"/>
    <property type="evidence" value="ECO:0007669"/>
    <property type="project" value="TreeGrafter"/>
</dbReference>
<dbReference type="SMART" id="SM00651">
    <property type="entry name" value="Sm"/>
    <property type="match status" value="1"/>
</dbReference>
<proteinExistence type="inferred from homology"/>
<dbReference type="PROSITE" id="PS52002">
    <property type="entry name" value="SM"/>
    <property type="match status" value="1"/>
</dbReference>
<dbReference type="GO" id="GO:0071013">
    <property type="term" value="C:catalytic step 2 spliceosome"/>
    <property type="evidence" value="ECO:0007669"/>
    <property type="project" value="TreeGrafter"/>
</dbReference>
<dbReference type="Gene3D" id="2.30.30.100">
    <property type="match status" value="1"/>
</dbReference>
<evidence type="ECO:0000256" key="5">
    <source>
        <dbReference type="PIRNR" id="PIRNR006609"/>
    </source>
</evidence>
<dbReference type="InterPro" id="IPR001163">
    <property type="entry name" value="Sm_dom_euk/arc"/>
</dbReference>
<evidence type="ECO:0000256" key="1">
    <source>
        <dbReference type="ARBA" id="ARBA00007927"/>
    </source>
</evidence>
<evidence type="ECO:0000256" key="2">
    <source>
        <dbReference type="ARBA" id="ARBA00022728"/>
    </source>
</evidence>
<dbReference type="PANTHER" id="PTHR11021:SF0">
    <property type="entry name" value="SMALL NUCLEAR RIBONUCLEOPROTEIN F"/>
    <property type="match status" value="1"/>
</dbReference>
<organism evidence="7 8">
    <name type="scientific">Tubulinosema ratisbonensis</name>
    <dbReference type="NCBI Taxonomy" id="291195"/>
    <lineage>
        <taxon>Eukaryota</taxon>
        <taxon>Fungi</taxon>
        <taxon>Fungi incertae sedis</taxon>
        <taxon>Microsporidia</taxon>
        <taxon>Tubulinosematoidea</taxon>
        <taxon>Tubulinosematidae</taxon>
        <taxon>Tubulinosema</taxon>
    </lineage>
</organism>
<keyword evidence="8" id="KW-1185">Reference proteome</keyword>
<evidence type="ECO:0000313" key="8">
    <source>
        <dbReference type="Proteomes" id="UP000282876"/>
    </source>
</evidence>